<proteinExistence type="predicted"/>
<evidence type="ECO:0000313" key="2">
    <source>
        <dbReference type="Proteomes" id="UP000251075"/>
    </source>
</evidence>
<dbReference type="RefSeq" id="WP_112143395.1">
    <property type="nucleotide sequence ID" value="NZ_PGTO01000004.1"/>
</dbReference>
<evidence type="ECO:0000313" key="1">
    <source>
        <dbReference type="EMBL" id="RAU22588.1"/>
    </source>
</evidence>
<dbReference type="OrthoDB" id="129812at2"/>
<dbReference type="EMBL" id="PGTO01000004">
    <property type="protein sequence ID" value="RAU22588.1"/>
    <property type="molecule type" value="Genomic_DNA"/>
</dbReference>
<dbReference type="AlphaFoldDB" id="A0A364NZS6"/>
<gene>
    <name evidence="1" type="ORF">CU669_07840</name>
</gene>
<sequence>MTWRAIATTIGFLTLASPLHADDRSGACLRSALRVGDCVTVHARLTTCTGIPNARLWVIGTKRVLGVADADAKHGGEKILPHWLDETMFSAMPCSKAAYGDFTVCPLSPDRPGVMRTVCVADVANIVLRDW</sequence>
<dbReference type="Proteomes" id="UP000251075">
    <property type="component" value="Unassembled WGS sequence"/>
</dbReference>
<name>A0A364NZS6_9PROT</name>
<keyword evidence="2" id="KW-1185">Reference proteome</keyword>
<comment type="caution">
    <text evidence="1">The sequence shown here is derived from an EMBL/GenBank/DDBJ whole genome shotgun (WGS) entry which is preliminary data.</text>
</comment>
<organism evidence="1 2">
    <name type="scientific">Paramagnetospirillum kuznetsovii</name>
    <dbReference type="NCBI Taxonomy" id="2053833"/>
    <lineage>
        <taxon>Bacteria</taxon>
        <taxon>Pseudomonadati</taxon>
        <taxon>Pseudomonadota</taxon>
        <taxon>Alphaproteobacteria</taxon>
        <taxon>Rhodospirillales</taxon>
        <taxon>Magnetospirillaceae</taxon>
        <taxon>Paramagnetospirillum</taxon>
    </lineage>
</organism>
<reference evidence="1 2" key="1">
    <citation type="submission" date="2017-11" db="EMBL/GenBank/DDBJ databases">
        <title>Draft genome sequence of magnetotactic bacterium Magnetospirillum kuznetsovii LBB-42.</title>
        <authorList>
            <person name="Grouzdev D.S."/>
            <person name="Rysina M.S."/>
            <person name="Baslerov R.V."/>
            <person name="Koziaeva V."/>
        </authorList>
    </citation>
    <scope>NUCLEOTIDE SEQUENCE [LARGE SCALE GENOMIC DNA]</scope>
    <source>
        <strain evidence="1 2">LBB-42</strain>
    </source>
</reference>
<accession>A0A364NZS6</accession>
<protein>
    <submittedName>
        <fullName evidence="1">Uncharacterized protein</fullName>
    </submittedName>
</protein>